<dbReference type="InterPro" id="IPR036691">
    <property type="entry name" value="Endo/exonu/phosph_ase_sf"/>
</dbReference>
<dbReference type="OrthoDB" id="439882at2759"/>
<evidence type="ECO:0000313" key="1">
    <source>
        <dbReference type="EMBL" id="OLQ11822.1"/>
    </source>
</evidence>
<dbReference type="Proteomes" id="UP000186817">
    <property type="component" value="Unassembled WGS sequence"/>
</dbReference>
<dbReference type="EMBL" id="LSRX01000053">
    <property type="protein sequence ID" value="OLQ11822.1"/>
    <property type="molecule type" value="Genomic_DNA"/>
</dbReference>
<comment type="caution">
    <text evidence="1">The sequence shown here is derived from an EMBL/GenBank/DDBJ whole genome shotgun (WGS) entry which is preliminary data.</text>
</comment>
<organism evidence="1 2">
    <name type="scientific">Symbiodinium microadriaticum</name>
    <name type="common">Dinoflagellate</name>
    <name type="synonym">Zooxanthella microadriatica</name>
    <dbReference type="NCBI Taxonomy" id="2951"/>
    <lineage>
        <taxon>Eukaryota</taxon>
        <taxon>Sar</taxon>
        <taxon>Alveolata</taxon>
        <taxon>Dinophyceae</taxon>
        <taxon>Suessiales</taxon>
        <taxon>Symbiodiniaceae</taxon>
        <taxon>Symbiodinium</taxon>
    </lineage>
</organism>
<dbReference type="AlphaFoldDB" id="A0A1Q9EWR0"/>
<reference evidence="1 2" key="1">
    <citation type="submission" date="2016-02" db="EMBL/GenBank/DDBJ databases">
        <title>Genome analysis of coral dinoflagellate symbionts highlights evolutionary adaptations to a symbiotic lifestyle.</title>
        <authorList>
            <person name="Aranda M."/>
            <person name="Li Y."/>
            <person name="Liew Y.J."/>
            <person name="Baumgarten S."/>
            <person name="Simakov O."/>
            <person name="Wilson M."/>
            <person name="Piel J."/>
            <person name="Ashoor H."/>
            <person name="Bougouffa S."/>
            <person name="Bajic V.B."/>
            <person name="Ryu T."/>
            <person name="Ravasi T."/>
            <person name="Bayer T."/>
            <person name="Micklem G."/>
            <person name="Kim H."/>
            <person name="Bhak J."/>
            <person name="Lajeunesse T.C."/>
            <person name="Voolstra C.R."/>
        </authorList>
    </citation>
    <scope>NUCLEOTIDE SEQUENCE [LARGE SCALE GENOMIC DNA]</scope>
    <source>
        <strain evidence="1 2">CCMP2467</strain>
    </source>
</reference>
<protein>
    <submittedName>
        <fullName evidence="1">Uncharacterized protein</fullName>
    </submittedName>
</protein>
<gene>
    <name evidence="1" type="ORF">AK812_SmicGene4306</name>
</gene>
<keyword evidence="2" id="KW-1185">Reference proteome</keyword>
<accession>A0A1Q9EWR0</accession>
<proteinExistence type="predicted"/>
<sequence length="1218" mass="133942">MNLQDHPLCRAAVALHTAFRLLRCQPTYQYVPGHACDTANELADALAGDASRRDLTLASLILNPDPWFNADGSAFAWLPHVCMSMQRPGVLPSLRGELMSWSREFTAGESSAALRPFLRATDGCQPTKTQARPVSYEVTCASFNTLSLLEVVPGSHAAGLHGATGRVKLLCASLRQFNVSIAGLQECRTPKGTSFCQGFRRFASGRDSNACFGVELWIDTESPLGQEPVTVLHVEPTVLIASIPFQGLPLRILVAHGPHRVHPFAVKSAWWTKVSGLCKSFSRGCPWIILLDGNCRVGSVTDASVGGHQADEEDDSGLFFRGLLGDLCCWLPATFASTAFGPGGTLYQKRNGDMDRSDFVAVPSDWTFTHCTAWVEAQVSAGHSCLDHFAAMARFGLRFQSCTARRSAARRIDVNAVLDPNNAPQIDAILSSVPVLEWSVDASDHAAAVVEHIYRGLADAFPRQRRRMRGQHFSDNTQALHQRVGELRHALRTRSQVLLCAILRCAFLAWCQHRPFVDVYTGRWLWQVQIRRAADCMLLRRFGLALRRSCKVDRHERLAELSLQIATSPCGDLSRAVRQVMRPKKFRRNGNQPLPLLKRTDGSPCLDQHEVCQVWRDHFRVLEAGLECSPVDLARRCRERQLAFEGTDTVAAREVPAWGHLQAAFKHTSPYKACGPDLLPPAICSVFAQRMTEVFWPVMLKAVLRSNEPVGLKGGVMHKIPKPSAVEGTTAGFRGILVQSCLSKALHRATRHLAVSHWDQAVLPLQIGGRKGCPATFGHFCTRAFLSYARGANKSAAVVFVDIAAAYYGVIREAILGANAHTRPLQALVESLGLSDADLQMLQHYVDSQPVLREQDASPLFCEIASELHHNTWFVMSGDSCLVETFRGTRPGGSLADVIFNILFSKVLSRRDRTATGRFVPQIPWDGIISPWPTSQEAQHDALPVEAGDVVYADDLASFLVCTSAAHLPRAIAGAVAETVAYAGGVISMIRQLLCLRTEGGFRCTEAQILSRAGLPGPVDLLHLERLRFLGQLVCHGPTAAWALLRHYAGFQQAIRASSSWLLAAVGALCPLGDVEAAWDGWVEFIRASPVKWKALLKRAGAWHSLCVESTAALDTFARDMWSPVPEAAPASILACEHACIPCRIAFPTRQQDVPVKLVAYNLEDDMTSCLNIVSQQRLQLKTHAQLDMTTGNFLGYDRAMETMSFLEQHVKDMQQVE</sequence>
<evidence type="ECO:0000313" key="2">
    <source>
        <dbReference type="Proteomes" id="UP000186817"/>
    </source>
</evidence>
<name>A0A1Q9EWR0_SYMMI</name>
<dbReference type="SUPFAM" id="SSF56219">
    <property type="entry name" value="DNase I-like"/>
    <property type="match status" value="1"/>
</dbReference>